<dbReference type="Pfam" id="PF00196">
    <property type="entry name" value="GerE"/>
    <property type="match status" value="1"/>
</dbReference>
<dbReference type="Proteomes" id="UP000481037">
    <property type="component" value="Unassembled WGS sequence"/>
</dbReference>
<evidence type="ECO:0000259" key="5">
    <source>
        <dbReference type="PROSITE" id="PS50110"/>
    </source>
</evidence>
<name>A0A6L5Q9T3_9BURK</name>
<dbReference type="EMBL" id="WKJM01000001">
    <property type="protein sequence ID" value="MRX06360.1"/>
    <property type="molecule type" value="Genomic_DNA"/>
</dbReference>
<keyword evidence="7" id="KW-1185">Reference proteome</keyword>
<feature type="domain" description="HTH luxR-type" evidence="4">
    <location>
        <begin position="140"/>
        <end position="205"/>
    </location>
</feature>
<evidence type="ECO:0000256" key="3">
    <source>
        <dbReference type="PROSITE-ProRule" id="PRU00169"/>
    </source>
</evidence>
<dbReference type="InterPro" id="IPR001789">
    <property type="entry name" value="Sig_transdc_resp-reg_receiver"/>
</dbReference>
<keyword evidence="1 3" id="KW-0597">Phosphoprotein</keyword>
<evidence type="ECO:0000313" key="6">
    <source>
        <dbReference type="EMBL" id="MRX06360.1"/>
    </source>
</evidence>
<dbReference type="SMART" id="SM00421">
    <property type="entry name" value="HTH_LUXR"/>
    <property type="match status" value="1"/>
</dbReference>
<reference evidence="6 7" key="1">
    <citation type="submission" date="2019-11" db="EMBL/GenBank/DDBJ databases">
        <title>Novel species isolated from a subtropical stream in China.</title>
        <authorList>
            <person name="Lu H."/>
        </authorList>
    </citation>
    <scope>NUCLEOTIDE SEQUENCE [LARGE SCALE GENOMIC DNA]</scope>
    <source>
        <strain evidence="6 7">FT25W</strain>
    </source>
</reference>
<dbReference type="Pfam" id="PF00072">
    <property type="entry name" value="Response_reg"/>
    <property type="match status" value="1"/>
</dbReference>
<dbReference type="InterPro" id="IPR058245">
    <property type="entry name" value="NreC/VraR/RcsB-like_REC"/>
</dbReference>
<dbReference type="InterPro" id="IPR039420">
    <property type="entry name" value="WalR-like"/>
</dbReference>
<evidence type="ECO:0000313" key="7">
    <source>
        <dbReference type="Proteomes" id="UP000481037"/>
    </source>
</evidence>
<organism evidence="6 7">
    <name type="scientific">Duganella alba</name>
    <dbReference type="NCBI Taxonomy" id="2666081"/>
    <lineage>
        <taxon>Bacteria</taxon>
        <taxon>Pseudomonadati</taxon>
        <taxon>Pseudomonadota</taxon>
        <taxon>Betaproteobacteria</taxon>
        <taxon>Burkholderiales</taxon>
        <taxon>Oxalobacteraceae</taxon>
        <taxon>Telluria group</taxon>
        <taxon>Duganella</taxon>
    </lineage>
</organism>
<evidence type="ECO:0000256" key="1">
    <source>
        <dbReference type="ARBA" id="ARBA00022553"/>
    </source>
</evidence>
<dbReference type="PANTHER" id="PTHR43214">
    <property type="entry name" value="TWO-COMPONENT RESPONSE REGULATOR"/>
    <property type="match status" value="1"/>
</dbReference>
<dbReference type="SUPFAM" id="SSF46894">
    <property type="entry name" value="C-terminal effector domain of the bipartite response regulators"/>
    <property type="match status" value="1"/>
</dbReference>
<dbReference type="GO" id="GO:0003677">
    <property type="term" value="F:DNA binding"/>
    <property type="evidence" value="ECO:0007669"/>
    <property type="project" value="UniProtKB-KW"/>
</dbReference>
<dbReference type="AlphaFoldDB" id="A0A6L5Q9T3"/>
<keyword evidence="2" id="KW-0238">DNA-binding</keyword>
<accession>A0A6L5Q9T3</accession>
<feature type="modified residue" description="4-aspartylphosphate" evidence="3">
    <location>
        <position position="59"/>
    </location>
</feature>
<evidence type="ECO:0000259" key="4">
    <source>
        <dbReference type="PROSITE" id="PS50043"/>
    </source>
</evidence>
<dbReference type="GO" id="GO:0000160">
    <property type="term" value="P:phosphorelay signal transduction system"/>
    <property type="evidence" value="ECO:0007669"/>
    <property type="project" value="InterPro"/>
</dbReference>
<proteinExistence type="predicted"/>
<sequence length="209" mass="22240">MASASPIRVLVADDHPLIREGLAAVFSSNDNFVLVAEAGDGRQAIDLYQLHRPDIVLMDLQMPVMSGVEAITAILALHPEARIVALTTYGGDAQVARALRLGAVSYLLKNTVRTELFSCLTTVHAGGRPLSAEVAVKLAARPACDALSAREVEVLRLVAKGNSNRRASLLLGVTEDTIKGHMKSILSKLAANDRTHAVMIAINRGIFGV</sequence>
<dbReference type="PRINTS" id="PR00038">
    <property type="entry name" value="HTHLUXR"/>
</dbReference>
<dbReference type="SUPFAM" id="SSF52172">
    <property type="entry name" value="CheY-like"/>
    <property type="match status" value="1"/>
</dbReference>
<dbReference type="PROSITE" id="PS50043">
    <property type="entry name" value="HTH_LUXR_2"/>
    <property type="match status" value="1"/>
</dbReference>
<evidence type="ECO:0000256" key="2">
    <source>
        <dbReference type="ARBA" id="ARBA00023125"/>
    </source>
</evidence>
<dbReference type="PROSITE" id="PS50110">
    <property type="entry name" value="RESPONSE_REGULATORY"/>
    <property type="match status" value="1"/>
</dbReference>
<protein>
    <submittedName>
        <fullName evidence="6">Response regulator</fullName>
    </submittedName>
</protein>
<dbReference type="InterPro" id="IPR011006">
    <property type="entry name" value="CheY-like_superfamily"/>
</dbReference>
<feature type="domain" description="Response regulatory" evidence="5">
    <location>
        <begin position="8"/>
        <end position="124"/>
    </location>
</feature>
<dbReference type="InterPro" id="IPR016032">
    <property type="entry name" value="Sig_transdc_resp-reg_C-effctor"/>
</dbReference>
<dbReference type="PANTHER" id="PTHR43214:SF43">
    <property type="entry name" value="TWO-COMPONENT RESPONSE REGULATOR"/>
    <property type="match status" value="1"/>
</dbReference>
<dbReference type="CDD" id="cd17535">
    <property type="entry name" value="REC_NarL-like"/>
    <property type="match status" value="1"/>
</dbReference>
<dbReference type="GO" id="GO:0006355">
    <property type="term" value="P:regulation of DNA-templated transcription"/>
    <property type="evidence" value="ECO:0007669"/>
    <property type="project" value="InterPro"/>
</dbReference>
<gene>
    <name evidence="6" type="ORF">GJ697_00765</name>
</gene>
<dbReference type="InterPro" id="IPR000792">
    <property type="entry name" value="Tscrpt_reg_LuxR_C"/>
</dbReference>
<dbReference type="Gene3D" id="3.40.50.2300">
    <property type="match status" value="1"/>
</dbReference>
<dbReference type="SMART" id="SM00448">
    <property type="entry name" value="REC"/>
    <property type="match status" value="1"/>
</dbReference>
<dbReference type="CDD" id="cd06170">
    <property type="entry name" value="LuxR_C_like"/>
    <property type="match status" value="1"/>
</dbReference>
<dbReference type="RefSeq" id="WP_154361707.1">
    <property type="nucleotide sequence ID" value="NZ_WKJM01000001.1"/>
</dbReference>
<comment type="caution">
    <text evidence="6">The sequence shown here is derived from an EMBL/GenBank/DDBJ whole genome shotgun (WGS) entry which is preliminary data.</text>
</comment>